<dbReference type="OrthoDB" id="5291790at2"/>
<keyword evidence="2 5" id="KW-0812">Transmembrane</keyword>
<name>M1WQ19_PSEP2</name>
<evidence type="ECO:0000256" key="3">
    <source>
        <dbReference type="ARBA" id="ARBA00022989"/>
    </source>
</evidence>
<evidence type="ECO:0000256" key="5">
    <source>
        <dbReference type="SAM" id="Phobius"/>
    </source>
</evidence>
<dbReference type="GO" id="GO:0016020">
    <property type="term" value="C:membrane"/>
    <property type="evidence" value="ECO:0007669"/>
    <property type="project" value="UniProtKB-SubCell"/>
</dbReference>
<dbReference type="STRING" id="1322246.BN4_10162"/>
<dbReference type="BioCyc" id="DPIE1322246:BN4_RS00865-MONOMER"/>
<keyword evidence="4 5" id="KW-0472">Membrane</keyword>
<keyword evidence="8" id="KW-1185">Reference proteome</keyword>
<dbReference type="RefSeq" id="WP_015413457.1">
    <property type="nucleotide sequence ID" value="NC_020409.1"/>
</dbReference>
<dbReference type="eggNOG" id="COG3000">
    <property type="taxonomic scope" value="Bacteria"/>
</dbReference>
<reference evidence="7 8" key="1">
    <citation type="journal article" date="2013" name="PLoS ONE">
        <title>The first genomic and proteomic characterization of a deep-sea sulfate reducer: insights into the piezophilic lifestyle of Desulfovibrio piezophilus.</title>
        <authorList>
            <person name="Pradel N."/>
            <person name="Ji B."/>
            <person name="Gimenez G."/>
            <person name="Talla E."/>
            <person name="Lenoble P."/>
            <person name="Garel M."/>
            <person name="Tamburini C."/>
            <person name="Fourquet P."/>
            <person name="Lebrun R."/>
            <person name="Bertin P."/>
            <person name="Denis Y."/>
            <person name="Pophillat M."/>
            <person name="Barbe V."/>
            <person name="Ollivier B."/>
            <person name="Dolla A."/>
        </authorList>
    </citation>
    <scope>NUCLEOTIDE SEQUENCE [LARGE SCALE GENOMIC DNA]</scope>
    <source>
        <strain evidence="8">DSM 10523 / SB164P1</strain>
    </source>
</reference>
<comment type="subcellular location">
    <subcellularLocation>
        <location evidence="1">Membrane</location>
    </subcellularLocation>
</comment>
<accession>M1WQ19</accession>
<dbReference type="AlphaFoldDB" id="M1WQ19"/>
<dbReference type="HOGENOM" id="CLU_033631_0_1_7"/>
<evidence type="ECO:0000256" key="2">
    <source>
        <dbReference type="ARBA" id="ARBA00022692"/>
    </source>
</evidence>
<dbReference type="KEGG" id="dpi:BN4_10162"/>
<evidence type="ECO:0000313" key="8">
    <source>
        <dbReference type="Proteomes" id="UP000011724"/>
    </source>
</evidence>
<evidence type="ECO:0000256" key="4">
    <source>
        <dbReference type="ARBA" id="ARBA00023136"/>
    </source>
</evidence>
<dbReference type="Pfam" id="PF04116">
    <property type="entry name" value="FA_hydroxylase"/>
    <property type="match status" value="1"/>
</dbReference>
<dbReference type="GO" id="GO:0016491">
    <property type="term" value="F:oxidoreductase activity"/>
    <property type="evidence" value="ECO:0007669"/>
    <property type="project" value="InterPro"/>
</dbReference>
<proteinExistence type="predicted"/>
<dbReference type="InterPro" id="IPR050307">
    <property type="entry name" value="Sterol_Desaturase_Related"/>
</dbReference>
<reference evidence="8" key="2">
    <citation type="journal article" date="2013" name="Stand. Genomic Sci.">
        <title>Complete genome sequence of Desulfocapsa sulfexigens, a marine deltaproteobacterium specialized in disproportionating inorganic sulfur compounds.</title>
        <authorList>
            <person name="Finster K.W."/>
            <person name="Kjeldsen K.U."/>
            <person name="Kube M."/>
            <person name="Reinhardt R."/>
            <person name="Mussmann M."/>
            <person name="Amann R."/>
            <person name="Schreiber L."/>
        </authorList>
    </citation>
    <scope>NUCLEOTIDE SEQUENCE [LARGE SCALE GENOMIC DNA]</scope>
    <source>
        <strain evidence="8">DSM 10523 / SB164P1</strain>
    </source>
</reference>
<sequence>MNEATIRLGFFATLLTVVALLETIYPRRPLQTSRRRRWLSNISISFISTVLIRTLSPMIPTAMALYCFEHGWGVFNWLKLPAWVEFICAILFLDMLIYWQHVFFHKIRPLWKIHRMHHADLDIDSSTGIRFHPLEILLSTLIKFLGILFFGPSPMAVLFFEILLNSCALFNHANIFIPLHIDKILRLLIVTPDQHRIHHSTDMREANKNFGFNFPWWDRLFQTYQSQPALGHTEMHIGMNIFRSPEYIQIRKMLSIPFL</sequence>
<evidence type="ECO:0000256" key="1">
    <source>
        <dbReference type="ARBA" id="ARBA00004370"/>
    </source>
</evidence>
<protein>
    <submittedName>
        <fullName evidence="7">Sterol desaturase-related protein</fullName>
    </submittedName>
</protein>
<feature type="transmembrane region" description="Helical" evidence="5">
    <location>
        <begin position="6"/>
        <end position="26"/>
    </location>
</feature>
<organism evidence="7 8">
    <name type="scientific">Pseudodesulfovibrio piezophilus (strain DSM 21447 / JCM 15486 / C1TLV30)</name>
    <name type="common">Desulfovibrio piezophilus</name>
    <dbReference type="NCBI Taxonomy" id="1322246"/>
    <lineage>
        <taxon>Bacteria</taxon>
        <taxon>Pseudomonadati</taxon>
        <taxon>Thermodesulfobacteriota</taxon>
        <taxon>Desulfovibrionia</taxon>
        <taxon>Desulfovibrionales</taxon>
        <taxon>Desulfovibrionaceae</taxon>
    </lineage>
</organism>
<dbReference type="PANTHER" id="PTHR11863">
    <property type="entry name" value="STEROL DESATURASE"/>
    <property type="match status" value="1"/>
</dbReference>
<dbReference type="EMBL" id="FO203427">
    <property type="protein sequence ID" value="CCH47402.1"/>
    <property type="molecule type" value="Genomic_DNA"/>
</dbReference>
<dbReference type="PATRIC" id="fig|879567.3.peg.169"/>
<evidence type="ECO:0000313" key="7">
    <source>
        <dbReference type="EMBL" id="CCH47402.1"/>
    </source>
</evidence>
<feature type="transmembrane region" description="Helical" evidence="5">
    <location>
        <begin position="80"/>
        <end position="99"/>
    </location>
</feature>
<evidence type="ECO:0000259" key="6">
    <source>
        <dbReference type="Pfam" id="PF04116"/>
    </source>
</evidence>
<keyword evidence="3 5" id="KW-1133">Transmembrane helix</keyword>
<feature type="transmembrane region" description="Helical" evidence="5">
    <location>
        <begin position="38"/>
        <end position="60"/>
    </location>
</feature>
<feature type="domain" description="Fatty acid hydroxylase" evidence="6">
    <location>
        <begin position="86"/>
        <end position="223"/>
    </location>
</feature>
<dbReference type="InterPro" id="IPR006694">
    <property type="entry name" value="Fatty_acid_hydroxylase"/>
</dbReference>
<dbReference type="GO" id="GO:0008610">
    <property type="term" value="P:lipid biosynthetic process"/>
    <property type="evidence" value="ECO:0007669"/>
    <property type="project" value="InterPro"/>
</dbReference>
<gene>
    <name evidence="7" type="primary">ole1</name>
    <name evidence="7" type="ordered locus">BN4_10162</name>
</gene>
<dbReference type="Proteomes" id="UP000011724">
    <property type="component" value="Chromosome"/>
</dbReference>
<dbReference type="GO" id="GO:0005506">
    <property type="term" value="F:iron ion binding"/>
    <property type="evidence" value="ECO:0007669"/>
    <property type="project" value="InterPro"/>
</dbReference>
<feature type="transmembrane region" description="Helical" evidence="5">
    <location>
        <begin position="134"/>
        <end position="151"/>
    </location>
</feature>